<proteinExistence type="predicted"/>
<organism evidence="1">
    <name type="scientific">Catovirus CTV1</name>
    <dbReference type="NCBI Taxonomy" id="1977631"/>
    <lineage>
        <taxon>Viruses</taxon>
        <taxon>Varidnaviria</taxon>
        <taxon>Bamfordvirae</taxon>
        <taxon>Nucleocytoviricota</taxon>
        <taxon>Megaviricetes</taxon>
        <taxon>Imitervirales</taxon>
        <taxon>Mimiviridae</taxon>
        <taxon>Klosneuvirinae</taxon>
        <taxon>Catovirus</taxon>
    </lineage>
</organism>
<sequence>MNTNGIKTEIINKLNYCDLDGTELNKMLFQSLELKMDLHIISRIINKGANINEPIEDLFLTTFPLTIALKNKLDLQYIKLLDTTFAGPLHKIGIMDLYKPTDDIVTFLLSNMDDSYLKQWEADKWNAEFWKTGVTVVPKIISPNFNMVVHEQVVGKPIRSEPLYFYPNKAILINPSGAFQIIEYDIYKFGFNKILNTEYTDGISITWLDDHGYKLAIICKDLFEKGDRYNVIASLISFKNLCGPCLLVDDDINLTFEDLSKIINLSKNFDMVKYRIECQNNMDELLKYFEKRKK</sequence>
<gene>
    <name evidence="1" type="ORF">Catovirus_1_102</name>
</gene>
<accession>A0A1V0S8M1</accession>
<evidence type="ECO:0000313" key="1">
    <source>
        <dbReference type="EMBL" id="ARF08052.1"/>
    </source>
</evidence>
<dbReference type="EMBL" id="KY684083">
    <property type="protein sequence ID" value="ARF08052.1"/>
    <property type="molecule type" value="Genomic_DNA"/>
</dbReference>
<reference evidence="1" key="1">
    <citation type="journal article" date="2017" name="Science">
        <title>Giant viruses with an expanded complement of translation system components.</title>
        <authorList>
            <person name="Schulz F."/>
            <person name="Yutin N."/>
            <person name="Ivanova N.N."/>
            <person name="Ortega D.R."/>
            <person name="Lee T.K."/>
            <person name="Vierheilig J."/>
            <person name="Daims H."/>
            <person name="Horn M."/>
            <person name="Wagner M."/>
            <person name="Jensen G.J."/>
            <person name="Kyrpides N.C."/>
            <person name="Koonin E.V."/>
            <person name="Woyke T."/>
        </authorList>
    </citation>
    <scope>NUCLEOTIDE SEQUENCE</scope>
    <source>
        <strain evidence="1">CTV1</strain>
    </source>
</reference>
<protein>
    <submittedName>
        <fullName evidence="1">Uncharacterized protein</fullName>
    </submittedName>
</protein>
<name>A0A1V0S8M1_9VIRU</name>